<proteinExistence type="predicted"/>
<organism evidence="2 3">
    <name type="scientific">Kineosporia corallincola</name>
    <dbReference type="NCBI Taxonomy" id="2835133"/>
    <lineage>
        <taxon>Bacteria</taxon>
        <taxon>Bacillati</taxon>
        <taxon>Actinomycetota</taxon>
        <taxon>Actinomycetes</taxon>
        <taxon>Kineosporiales</taxon>
        <taxon>Kineosporiaceae</taxon>
        <taxon>Kineosporia</taxon>
    </lineage>
</organism>
<evidence type="ECO:0000256" key="1">
    <source>
        <dbReference type="SAM" id="SignalP"/>
    </source>
</evidence>
<feature type="chain" id="PRO_5046229126" description="Surface-anchored protein" evidence="1">
    <location>
        <begin position="33"/>
        <end position="262"/>
    </location>
</feature>
<accession>A0ABS5TNX0</accession>
<keyword evidence="3" id="KW-1185">Reference proteome</keyword>
<keyword evidence="1" id="KW-0732">Signal</keyword>
<dbReference type="RefSeq" id="WP_214159324.1">
    <property type="nucleotide sequence ID" value="NZ_JAHBAY010000013.1"/>
</dbReference>
<comment type="caution">
    <text evidence="2">The sequence shown here is derived from an EMBL/GenBank/DDBJ whole genome shotgun (WGS) entry which is preliminary data.</text>
</comment>
<sequence>MKKSHIGRTTALMAAAGALLAASFVTSGTAQAADAECAATGITPSVISRGVKADIETVVTLKTDCPAGSQVEWHGSIAWPEGVTRIETNPYSMFTTFQGDSPKFNHSDEGKVYMPAFSPKNDLAGIPMPVSISGFVDADGDDKLTDEPTFGWSGTITQLRQTRVGIFSTPTTTVTKGASIKFSAAAERANWDTRTWDTFRGAGFLDLQFSSDGGKTWSKVSTHGFDDSTFATATETGDYRAHFKGDLHSGASASTPVHVTVS</sequence>
<reference evidence="2 3" key="1">
    <citation type="submission" date="2021-05" db="EMBL/GenBank/DDBJ databases">
        <title>Kineosporia and Streptomyces sp. nov. two new marine actinobacteria isolated from Coral.</title>
        <authorList>
            <person name="Buangrab K."/>
            <person name="Sutthacheep M."/>
            <person name="Yeemin T."/>
            <person name="Harunari E."/>
            <person name="Igarashi Y."/>
            <person name="Kanchanasin P."/>
            <person name="Tanasupawat S."/>
            <person name="Phongsopitanun W."/>
        </authorList>
    </citation>
    <scope>NUCLEOTIDE SEQUENCE [LARGE SCALE GENOMIC DNA]</scope>
    <source>
        <strain evidence="2 3">J2-2</strain>
    </source>
</reference>
<name>A0ABS5TNX0_9ACTN</name>
<feature type="signal peptide" evidence="1">
    <location>
        <begin position="1"/>
        <end position="32"/>
    </location>
</feature>
<evidence type="ECO:0000313" key="2">
    <source>
        <dbReference type="EMBL" id="MBT0772791.1"/>
    </source>
</evidence>
<evidence type="ECO:0000313" key="3">
    <source>
        <dbReference type="Proteomes" id="UP001197247"/>
    </source>
</evidence>
<gene>
    <name evidence="2" type="ORF">KIH74_27850</name>
</gene>
<evidence type="ECO:0008006" key="4">
    <source>
        <dbReference type="Google" id="ProtNLM"/>
    </source>
</evidence>
<dbReference type="EMBL" id="JAHBAY010000013">
    <property type="protein sequence ID" value="MBT0772791.1"/>
    <property type="molecule type" value="Genomic_DNA"/>
</dbReference>
<protein>
    <recommendedName>
        <fullName evidence="4">Surface-anchored protein</fullName>
    </recommendedName>
</protein>
<dbReference type="Proteomes" id="UP001197247">
    <property type="component" value="Unassembled WGS sequence"/>
</dbReference>